<dbReference type="InParanoid" id="A0A0R0L4V0"/>
<gene>
    <name evidence="2" type="ORF">GLYMA_02G158500</name>
</gene>
<evidence type="ECO:0000313" key="3">
    <source>
        <dbReference type="EnsemblPlants" id="KRH71608"/>
    </source>
</evidence>
<dbReference type="AlphaFoldDB" id="A0A0R0L4V0"/>
<evidence type="ECO:0000256" key="1">
    <source>
        <dbReference type="SAM" id="Phobius"/>
    </source>
</evidence>
<organism evidence="2">
    <name type="scientific">Glycine max</name>
    <name type="common">Soybean</name>
    <name type="synonym">Glycine hispida</name>
    <dbReference type="NCBI Taxonomy" id="3847"/>
    <lineage>
        <taxon>Eukaryota</taxon>
        <taxon>Viridiplantae</taxon>
        <taxon>Streptophyta</taxon>
        <taxon>Embryophyta</taxon>
        <taxon>Tracheophyta</taxon>
        <taxon>Spermatophyta</taxon>
        <taxon>Magnoliopsida</taxon>
        <taxon>eudicotyledons</taxon>
        <taxon>Gunneridae</taxon>
        <taxon>Pentapetalae</taxon>
        <taxon>rosids</taxon>
        <taxon>fabids</taxon>
        <taxon>Fabales</taxon>
        <taxon>Fabaceae</taxon>
        <taxon>Papilionoideae</taxon>
        <taxon>50 kb inversion clade</taxon>
        <taxon>NPAAA clade</taxon>
        <taxon>indigoferoid/millettioid clade</taxon>
        <taxon>Phaseoleae</taxon>
        <taxon>Glycine</taxon>
        <taxon>Glycine subgen. Soja</taxon>
    </lineage>
</organism>
<sequence length="68" mass="7625">MSALDNTNWSSLWATTCYYYGCGEINMFVILTLLGLLSVGSSLVPNVRSIKMLPLSSNHIYIEEMSKF</sequence>
<evidence type="ECO:0000313" key="2">
    <source>
        <dbReference type="EMBL" id="KRH71608.1"/>
    </source>
</evidence>
<dbReference type="EnsemblPlants" id="KRH71608">
    <property type="protein sequence ID" value="KRH71608"/>
    <property type="gene ID" value="GLYMA_02G158500"/>
</dbReference>
<name>A0A0R0L4V0_SOYBN</name>
<keyword evidence="1" id="KW-0812">Transmembrane</keyword>
<dbReference type="Proteomes" id="UP000008827">
    <property type="component" value="Chromosome 2"/>
</dbReference>
<keyword evidence="4" id="KW-1185">Reference proteome</keyword>
<keyword evidence="1" id="KW-0472">Membrane</keyword>
<accession>A0A0R0L4V0</accession>
<feature type="transmembrane region" description="Helical" evidence="1">
    <location>
        <begin position="25"/>
        <end position="44"/>
    </location>
</feature>
<protein>
    <submittedName>
        <fullName evidence="2 3">Uncharacterized protein</fullName>
    </submittedName>
</protein>
<proteinExistence type="predicted"/>
<keyword evidence="1" id="KW-1133">Transmembrane helix</keyword>
<dbReference type="EMBL" id="CM000835">
    <property type="protein sequence ID" value="KRH71608.1"/>
    <property type="molecule type" value="Genomic_DNA"/>
</dbReference>
<evidence type="ECO:0000313" key="4">
    <source>
        <dbReference type="Proteomes" id="UP000008827"/>
    </source>
</evidence>
<reference evidence="2 3" key="1">
    <citation type="journal article" date="2010" name="Nature">
        <title>Genome sequence of the palaeopolyploid soybean.</title>
        <authorList>
            <person name="Schmutz J."/>
            <person name="Cannon S.B."/>
            <person name="Schlueter J."/>
            <person name="Ma J."/>
            <person name="Mitros T."/>
            <person name="Nelson W."/>
            <person name="Hyten D.L."/>
            <person name="Song Q."/>
            <person name="Thelen J.J."/>
            <person name="Cheng J."/>
            <person name="Xu D."/>
            <person name="Hellsten U."/>
            <person name="May G.D."/>
            <person name="Yu Y."/>
            <person name="Sakurai T."/>
            <person name="Umezawa T."/>
            <person name="Bhattacharyya M.K."/>
            <person name="Sandhu D."/>
            <person name="Valliyodan B."/>
            <person name="Lindquist E."/>
            <person name="Peto M."/>
            <person name="Grant D."/>
            <person name="Shu S."/>
            <person name="Goodstein D."/>
            <person name="Barry K."/>
            <person name="Futrell-Griggs M."/>
            <person name="Abernathy B."/>
            <person name="Du J."/>
            <person name="Tian Z."/>
            <person name="Zhu L."/>
            <person name="Gill N."/>
            <person name="Joshi T."/>
            <person name="Libault M."/>
            <person name="Sethuraman A."/>
            <person name="Zhang X.-C."/>
            <person name="Shinozaki K."/>
            <person name="Nguyen H.T."/>
            <person name="Wing R.A."/>
            <person name="Cregan P."/>
            <person name="Specht J."/>
            <person name="Grimwood J."/>
            <person name="Rokhsar D."/>
            <person name="Stacey G."/>
            <person name="Shoemaker R.C."/>
            <person name="Jackson S.A."/>
        </authorList>
    </citation>
    <scope>NUCLEOTIDE SEQUENCE [LARGE SCALE GENOMIC DNA]</scope>
    <source>
        <strain evidence="3">cv. Williams 82</strain>
        <tissue evidence="2">Callus</tissue>
    </source>
</reference>
<reference evidence="2" key="3">
    <citation type="submission" date="2018-07" db="EMBL/GenBank/DDBJ databases">
        <title>WGS assembly of Glycine max.</title>
        <authorList>
            <person name="Schmutz J."/>
            <person name="Cannon S."/>
            <person name="Schlueter J."/>
            <person name="Ma J."/>
            <person name="Mitros T."/>
            <person name="Nelson W."/>
            <person name="Hyten D."/>
            <person name="Song Q."/>
            <person name="Thelen J."/>
            <person name="Cheng J."/>
            <person name="Xu D."/>
            <person name="Hellsten U."/>
            <person name="May G."/>
            <person name="Yu Y."/>
            <person name="Sakurai T."/>
            <person name="Umezawa T."/>
            <person name="Bhattacharyya M."/>
            <person name="Sandhu D."/>
            <person name="Valliyodan B."/>
            <person name="Lindquist E."/>
            <person name="Peto M."/>
            <person name="Grant D."/>
            <person name="Shu S."/>
            <person name="Goodstein D."/>
            <person name="Barry K."/>
            <person name="Futrell-Griggs M."/>
            <person name="Abernathy B."/>
            <person name="Du J."/>
            <person name="Tian Z."/>
            <person name="Zhu L."/>
            <person name="Gill N."/>
            <person name="Joshi T."/>
            <person name="Libault M."/>
            <person name="Sethuraman A."/>
            <person name="Zhang X."/>
            <person name="Shinozaki K."/>
            <person name="Nguyen H."/>
            <person name="Wing R."/>
            <person name="Cregan P."/>
            <person name="Specht J."/>
            <person name="Grimwood J."/>
            <person name="Rokhsar D."/>
            <person name="Stacey G."/>
            <person name="Shoemaker R."/>
            <person name="Jackson S."/>
        </authorList>
    </citation>
    <scope>NUCLEOTIDE SEQUENCE</scope>
    <source>
        <tissue evidence="2">Callus</tissue>
    </source>
</reference>
<dbReference type="Gramene" id="KRH71608">
    <property type="protein sequence ID" value="KRH71608"/>
    <property type="gene ID" value="GLYMA_02G158500"/>
</dbReference>
<reference evidence="3" key="2">
    <citation type="submission" date="2018-02" db="UniProtKB">
        <authorList>
            <consortium name="EnsemblPlants"/>
        </authorList>
    </citation>
    <scope>IDENTIFICATION</scope>
    <source>
        <strain evidence="3">Williams 82</strain>
    </source>
</reference>